<evidence type="ECO:0008006" key="9">
    <source>
        <dbReference type="Google" id="ProtNLM"/>
    </source>
</evidence>
<accession>A0ABC8UFH3</accession>
<keyword evidence="8" id="KW-1185">Reference proteome</keyword>
<feature type="domain" description="DUF627" evidence="6">
    <location>
        <begin position="65"/>
        <end position="168"/>
    </location>
</feature>
<evidence type="ECO:0000256" key="2">
    <source>
        <dbReference type="ARBA" id="ARBA00022801"/>
    </source>
</evidence>
<evidence type="ECO:0000256" key="1">
    <source>
        <dbReference type="ARBA" id="ARBA00022786"/>
    </source>
</evidence>
<reference evidence="7 8" key="1">
    <citation type="submission" date="2024-02" db="EMBL/GenBank/DDBJ databases">
        <authorList>
            <person name="Vignale AGUSTIN F."/>
            <person name="Sosa J E."/>
            <person name="Modenutti C."/>
        </authorList>
    </citation>
    <scope>NUCLEOTIDE SEQUENCE [LARGE SCALE GENOMIC DNA]</scope>
</reference>
<name>A0ABC8UFH3_9AQUA</name>
<evidence type="ECO:0000256" key="3">
    <source>
        <dbReference type="SAM" id="Coils"/>
    </source>
</evidence>
<feature type="region of interest" description="Disordered" evidence="4">
    <location>
        <begin position="1"/>
        <end position="54"/>
    </location>
</feature>
<evidence type="ECO:0000256" key="4">
    <source>
        <dbReference type="SAM" id="MobiDB-lite"/>
    </source>
</evidence>
<sequence length="989" mass="112184">MGPKNKRNRKNPHSHAKPRTTAKNATASGGEPPNTSSSDNLLQEQSNAEQLENGSINDECERSLAILHRGNPTEALKLIKDACDRYENSGLVHHTRASIHARVASEIGDRAAYQELMKNALESAKKAVSLSRDSIEFARTHAGLLFQLSSNVQDYEQVVKECERALSMYNLLPVKKRSEKDLKSIDKELNSILNKAKIGLMATGKNNVGTGENKSGFTEDPILTKIKKADKKGKLEEKKSNGDVEKIRLETRKIREFWNSFSAEKKREFVRPRINDVKVYCYEFKGVLGAEDLLSALGHGEEARSWKYWGCCVCEHRSPDGGSLIYHLWQKHLEPLSRRLTAILPQTIDGPTVRMLTNGTWKPVDTAEAVRIIENESKDPDDQNWPMSDDSERAHILERIHSMFQLLLQHKCIALSHFKMVMVLAENMLEKYSALSSSQLRTHGLHQNPICICFLGASQLVRILDFLQHLHSVADCFKEDEINVNQEFEAKVKVVLCVDKMCLSFDPSVRYGELTPSPYHNVSRLAVDGASETTFAVSDQDVDVLPDTDAFVKWLFEGCTIEEELASWQRLKDDKDKKGMEIYLILKEGCVPFENLCGRRYECLIQVEAIRATRTILAEERKRREQGANYMPQSFVSLLKRRQEELVESGSDSDSDRAELNVIGTILEDEGARATTVNEDREHLGDNCITKQLQELWEERSREVFNIDARILRSLNSIRRLNFQLAQVSGHDYQLIIVPLLKSFLQVQLQELFREALLEELESDTSKNLSKGCNQKHTRGKLKAKKKKKKIRKDEDSKVLILRSLATGGKPRHKLEEKDAEQADFSVPNDGHYAESQIAVSSSAAQLKQQEEELDRRAELEVEERMLAENLEHQRQNEDEAKRKQLAEKNKQADAGTTLQVGEALLSATGMPTDFPGVPVDKFEQITLSSPVSGDRPEWNISCLSHGKVNHGKQPFRKIMLTKTSYLHRTCMSGIHWHTTFFGMMDTLK</sequence>
<dbReference type="Pfam" id="PF04780">
    <property type="entry name" value="DUF629"/>
    <property type="match status" value="1"/>
</dbReference>
<feature type="region of interest" description="Disordered" evidence="4">
    <location>
        <begin position="810"/>
        <end position="829"/>
    </location>
</feature>
<dbReference type="Proteomes" id="UP001642360">
    <property type="component" value="Unassembled WGS sequence"/>
</dbReference>
<evidence type="ECO:0000313" key="7">
    <source>
        <dbReference type="EMBL" id="CAK9179752.1"/>
    </source>
</evidence>
<dbReference type="InterPro" id="IPR006866">
    <property type="entry name" value="DUF627_N"/>
</dbReference>
<proteinExistence type="predicted"/>
<evidence type="ECO:0000259" key="5">
    <source>
        <dbReference type="Pfam" id="PF04780"/>
    </source>
</evidence>
<comment type="caution">
    <text evidence="7">The sequence shown here is derived from an EMBL/GenBank/DDBJ whole genome shotgun (WGS) entry which is preliminary data.</text>
</comment>
<dbReference type="GO" id="GO:0016787">
    <property type="term" value="F:hydrolase activity"/>
    <property type="evidence" value="ECO:0007669"/>
    <property type="project" value="UniProtKB-KW"/>
</dbReference>
<organism evidence="7 8">
    <name type="scientific">Ilex paraguariensis</name>
    <name type="common">yerba mate</name>
    <dbReference type="NCBI Taxonomy" id="185542"/>
    <lineage>
        <taxon>Eukaryota</taxon>
        <taxon>Viridiplantae</taxon>
        <taxon>Streptophyta</taxon>
        <taxon>Embryophyta</taxon>
        <taxon>Tracheophyta</taxon>
        <taxon>Spermatophyta</taxon>
        <taxon>Magnoliopsida</taxon>
        <taxon>eudicotyledons</taxon>
        <taxon>Gunneridae</taxon>
        <taxon>Pentapetalae</taxon>
        <taxon>asterids</taxon>
        <taxon>campanulids</taxon>
        <taxon>Aquifoliales</taxon>
        <taxon>Aquifoliaceae</taxon>
        <taxon>Ilex</taxon>
    </lineage>
</organism>
<dbReference type="PANTHER" id="PTHR22975:SF9">
    <property type="entry name" value="ECHINUS SPLICE FORM 3"/>
    <property type="match status" value="1"/>
</dbReference>
<dbReference type="EMBL" id="CAUOFW020007602">
    <property type="protein sequence ID" value="CAK9179752.1"/>
    <property type="molecule type" value="Genomic_DNA"/>
</dbReference>
<keyword evidence="1" id="KW-0833">Ubl conjugation pathway</keyword>
<keyword evidence="2" id="KW-0378">Hydrolase</keyword>
<feature type="compositionally biased region" description="Basic residues" evidence="4">
    <location>
        <begin position="774"/>
        <end position="788"/>
    </location>
</feature>
<protein>
    <recommendedName>
        <fullName evidence="9">DUF629 domain-containing protein</fullName>
    </recommendedName>
</protein>
<evidence type="ECO:0000259" key="6">
    <source>
        <dbReference type="Pfam" id="PF04781"/>
    </source>
</evidence>
<dbReference type="Pfam" id="PF04781">
    <property type="entry name" value="DUF627"/>
    <property type="match status" value="1"/>
</dbReference>
<feature type="domain" description="DUF629" evidence="5">
    <location>
        <begin position="254"/>
        <end position="703"/>
    </location>
</feature>
<dbReference type="InterPro" id="IPR052398">
    <property type="entry name" value="Ubiquitin_hydrolase_53/54"/>
</dbReference>
<dbReference type="InterPro" id="IPR011990">
    <property type="entry name" value="TPR-like_helical_dom_sf"/>
</dbReference>
<gene>
    <name evidence="7" type="ORF">ILEXP_LOCUS49708</name>
</gene>
<feature type="region of interest" description="Disordered" evidence="4">
    <location>
        <begin position="767"/>
        <end position="788"/>
    </location>
</feature>
<dbReference type="Gene3D" id="1.25.40.10">
    <property type="entry name" value="Tetratricopeptide repeat domain"/>
    <property type="match status" value="1"/>
</dbReference>
<feature type="coiled-coil region" evidence="3">
    <location>
        <begin position="145"/>
        <end position="195"/>
    </location>
</feature>
<dbReference type="AlphaFoldDB" id="A0ABC8UFH3"/>
<dbReference type="PANTHER" id="PTHR22975">
    <property type="entry name" value="UBIQUITIN SPECIFIC PROTEINASE"/>
    <property type="match status" value="1"/>
</dbReference>
<evidence type="ECO:0000313" key="8">
    <source>
        <dbReference type="Proteomes" id="UP001642360"/>
    </source>
</evidence>
<keyword evidence="3" id="KW-0175">Coiled coil</keyword>
<feature type="region of interest" description="Disordered" evidence="4">
    <location>
        <begin position="868"/>
        <end position="892"/>
    </location>
</feature>
<feature type="compositionally biased region" description="Polar residues" evidence="4">
    <location>
        <begin position="21"/>
        <end position="54"/>
    </location>
</feature>
<feature type="compositionally biased region" description="Basic residues" evidence="4">
    <location>
        <begin position="1"/>
        <end position="20"/>
    </location>
</feature>
<dbReference type="InterPro" id="IPR006865">
    <property type="entry name" value="DUF629"/>
</dbReference>